<proteinExistence type="predicted"/>
<evidence type="ECO:0000313" key="1">
    <source>
        <dbReference type="EMBL" id="CCI48257.1"/>
    </source>
</evidence>
<dbReference type="InterPro" id="IPR040330">
    <property type="entry name" value="LYRM1"/>
</dbReference>
<evidence type="ECO:0000313" key="2">
    <source>
        <dbReference type="Proteomes" id="UP000053237"/>
    </source>
</evidence>
<dbReference type="AlphaFoldDB" id="A0A024GPH4"/>
<keyword evidence="2" id="KW-1185">Reference proteome</keyword>
<accession>A0A024GPH4</accession>
<dbReference type="PANTHER" id="PTHR14273:SF0">
    <property type="entry name" value="LYR MOTIF-CONTAINING PROTEIN 1"/>
    <property type="match status" value="1"/>
</dbReference>
<name>A0A024GPH4_9STRA</name>
<gene>
    <name evidence="1" type="ORF">BN9_093300</name>
</gene>
<organism evidence="1 2">
    <name type="scientific">Albugo candida</name>
    <dbReference type="NCBI Taxonomy" id="65357"/>
    <lineage>
        <taxon>Eukaryota</taxon>
        <taxon>Sar</taxon>
        <taxon>Stramenopiles</taxon>
        <taxon>Oomycota</taxon>
        <taxon>Peronosporomycetes</taxon>
        <taxon>Albuginales</taxon>
        <taxon>Albuginaceae</taxon>
        <taxon>Albugo</taxon>
    </lineage>
</organism>
<dbReference type="EMBL" id="CAIX01000212">
    <property type="protein sequence ID" value="CCI48257.1"/>
    <property type="molecule type" value="Genomic_DNA"/>
</dbReference>
<dbReference type="PANTHER" id="PTHR14273">
    <property type="entry name" value="LYR MOTIF-CONTAINING PROTEIN 1"/>
    <property type="match status" value="1"/>
</dbReference>
<dbReference type="Proteomes" id="UP000053237">
    <property type="component" value="Unassembled WGS sequence"/>
</dbReference>
<comment type="caution">
    <text evidence="1">The sequence shown here is derived from an EMBL/GenBank/DDBJ whole genome shotgun (WGS) entry which is preliminary data.</text>
</comment>
<dbReference type="OrthoDB" id="275715at2759"/>
<dbReference type="GO" id="GO:0005739">
    <property type="term" value="C:mitochondrion"/>
    <property type="evidence" value="ECO:0007669"/>
    <property type="project" value="TreeGrafter"/>
</dbReference>
<protein>
    <submittedName>
        <fullName evidence="1">Uncharacterized protein</fullName>
    </submittedName>
</protein>
<dbReference type="InParanoid" id="A0A024GPH4"/>
<dbReference type="STRING" id="65357.A0A024GPH4"/>
<reference evidence="1 2" key="1">
    <citation type="submission" date="2012-05" db="EMBL/GenBank/DDBJ databases">
        <title>Recombination and specialization in a pathogen metapopulation.</title>
        <authorList>
            <person name="Gardiner A."/>
            <person name="Kemen E."/>
            <person name="Schultz-Larsen T."/>
            <person name="MacLean D."/>
            <person name="Van Oosterhout C."/>
            <person name="Jones J.D.G."/>
        </authorList>
    </citation>
    <scope>NUCLEOTIDE SEQUENCE [LARGE SCALE GENOMIC DNA]</scope>
    <source>
        <strain evidence="1 2">Ac Nc2</strain>
    </source>
</reference>
<sequence>MQLRYSDVSCALQKHVSQHHISDEQWPCINLIRIICKHVGKGGIHEQQWIQIELRKKFEANRHLMHDDKICDAIQKGHDQVDIALHHQIPYPRLVHVDPKTVAGDTQFHRSSDRKKTKLSRFSKLQIQHKYLEEKVAIHLIFIDKLVKLRVKNKLRLRFL</sequence>